<sequence length="50" mass="5725">MNKPIEPPSVHDVLIFPLLILKAKVLSFFSTLSTKMILQKTDKKYAPLRI</sequence>
<evidence type="ECO:0000313" key="3">
    <source>
        <dbReference type="Proteomes" id="UP000182771"/>
    </source>
</evidence>
<name>A0A1H2Y420_9FLAO</name>
<keyword evidence="1" id="KW-1133">Transmembrane helix</keyword>
<dbReference type="AlphaFoldDB" id="A0A1H2Y420"/>
<evidence type="ECO:0000256" key="1">
    <source>
        <dbReference type="SAM" id="Phobius"/>
    </source>
</evidence>
<gene>
    <name evidence="2" type="ORF">SAMN05444420_10690</name>
</gene>
<dbReference type="RefSeq" id="WP_016419232.1">
    <property type="nucleotide sequence ID" value="NZ_CAUQLQ010000006.1"/>
</dbReference>
<feature type="transmembrane region" description="Helical" evidence="1">
    <location>
        <begin position="14"/>
        <end position="34"/>
    </location>
</feature>
<evidence type="ECO:0000313" key="2">
    <source>
        <dbReference type="EMBL" id="SDW99424.1"/>
    </source>
</evidence>
<dbReference type="EMBL" id="FNND01000006">
    <property type="protein sequence ID" value="SDW99424.1"/>
    <property type="molecule type" value="Genomic_DNA"/>
</dbReference>
<keyword evidence="1" id="KW-0812">Transmembrane</keyword>
<keyword evidence="3" id="KW-1185">Reference proteome</keyword>
<accession>A0A1H2Y420</accession>
<keyword evidence="1" id="KW-0472">Membrane</keyword>
<dbReference type="Proteomes" id="UP000182771">
    <property type="component" value="Unassembled WGS sequence"/>
</dbReference>
<reference evidence="2 3" key="1">
    <citation type="submission" date="2016-10" db="EMBL/GenBank/DDBJ databases">
        <authorList>
            <person name="Varghese N."/>
            <person name="Submissions S."/>
        </authorList>
    </citation>
    <scope>NUCLEOTIDE SEQUENCE [LARGE SCALE GENOMIC DNA]</scope>
    <source>
        <strain evidence="2 3">DSM 11449</strain>
    </source>
</reference>
<proteinExistence type="predicted"/>
<protein>
    <submittedName>
        <fullName evidence="2">Uncharacterized protein</fullName>
    </submittedName>
</protein>
<organism evidence="2 3">
    <name type="scientific">Capnocytophaga granulosa</name>
    <dbReference type="NCBI Taxonomy" id="45242"/>
    <lineage>
        <taxon>Bacteria</taxon>
        <taxon>Pseudomonadati</taxon>
        <taxon>Bacteroidota</taxon>
        <taxon>Flavobacteriia</taxon>
        <taxon>Flavobacteriales</taxon>
        <taxon>Flavobacteriaceae</taxon>
        <taxon>Capnocytophaga</taxon>
    </lineage>
</organism>
<comment type="caution">
    <text evidence="2">The sequence shown here is derived from an EMBL/GenBank/DDBJ whole genome shotgun (WGS) entry which is preliminary data.</text>
</comment>